<dbReference type="KEGG" id="pti:PHATRDRAFT_35165"/>
<protein>
    <submittedName>
        <fullName evidence="2">Uncharacterized protein</fullName>
    </submittedName>
</protein>
<reference evidence="2 3" key="1">
    <citation type="journal article" date="2008" name="Nature">
        <title>The Phaeodactylum genome reveals the evolutionary history of diatom genomes.</title>
        <authorList>
            <person name="Bowler C."/>
            <person name="Allen A.E."/>
            <person name="Badger J.H."/>
            <person name="Grimwood J."/>
            <person name="Jabbari K."/>
            <person name="Kuo A."/>
            <person name="Maheswari U."/>
            <person name="Martens C."/>
            <person name="Maumus F."/>
            <person name="Otillar R.P."/>
            <person name="Rayko E."/>
            <person name="Salamov A."/>
            <person name="Vandepoele K."/>
            <person name="Beszteri B."/>
            <person name="Gruber A."/>
            <person name="Heijde M."/>
            <person name="Katinka M."/>
            <person name="Mock T."/>
            <person name="Valentin K."/>
            <person name="Verret F."/>
            <person name="Berges J.A."/>
            <person name="Brownlee C."/>
            <person name="Cadoret J.P."/>
            <person name="Chiovitti A."/>
            <person name="Choi C.J."/>
            <person name="Coesel S."/>
            <person name="De Martino A."/>
            <person name="Detter J.C."/>
            <person name="Durkin C."/>
            <person name="Falciatore A."/>
            <person name="Fournet J."/>
            <person name="Haruta M."/>
            <person name="Huysman M.J."/>
            <person name="Jenkins B.D."/>
            <person name="Jiroutova K."/>
            <person name="Jorgensen R.E."/>
            <person name="Joubert Y."/>
            <person name="Kaplan A."/>
            <person name="Kroger N."/>
            <person name="Kroth P.G."/>
            <person name="La Roche J."/>
            <person name="Lindquist E."/>
            <person name="Lommer M."/>
            <person name="Martin-Jezequel V."/>
            <person name="Lopez P.J."/>
            <person name="Lucas S."/>
            <person name="Mangogna M."/>
            <person name="McGinnis K."/>
            <person name="Medlin L.K."/>
            <person name="Montsant A."/>
            <person name="Oudot-Le Secq M.P."/>
            <person name="Napoli C."/>
            <person name="Obornik M."/>
            <person name="Parker M.S."/>
            <person name="Petit J.L."/>
            <person name="Porcel B.M."/>
            <person name="Poulsen N."/>
            <person name="Robison M."/>
            <person name="Rychlewski L."/>
            <person name="Rynearson T.A."/>
            <person name="Schmutz J."/>
            <person name="Shapiro H."/>
            <person name="Siaut M."/>
            <person name="Stanley M."/>
            <person name="Sussman M.R."/>
            <person name="Taylor A.R."/>
            <person name="Vardi A."/>
            <person name="von Dassow P."/>
            <person name="Vyverman W."/>
            <person name="Willis A."/>
            <person name="Wyrwicz L.S."/>
            <person name="Rokhsar D.S."/>
            <person name="Weissenbach J."/>
            <person name="Armbrust E.V."/>
            <person name="Green B.R."/>
            <person name="Van de Peer Y."/>
            <person name="Grigoriev I.V."/>
        </authorList>
    </citation>
    <scope>NUCLEOTIDE SEQUENCE [LARGE SCALE GENOMIC DNA]</scope>
    <source>
        <strain evidence="2 3">CCAP 1055/1</strain>
    </source>
</reference>
<dbReference type="RefSeq" id="XP_002179813.1">
    <property type="nucleotide sequence ID" value="XM_002179777.1"/>
</dbReference>
<feature type="compositionally biased region" description="Acidic residues" evidence="1">
    <location>
        <begin position="162"/>
        <end position="172"/>
    </location>
</feature>
<feature type="region of interest" description="Disordered" evidence="1">
    <location>
        <begin position="253"/>
        <end position="287"/>
    </location>
</feature>
<dbReference type="Proteomes" id="UP000000759">
    <property type="component" value="Chromosome 7"/>
</dbReference>
<dbReference type="PaxDb" id="2850-Phatr35165"/>
<dbReference type="GeneID" id="7200559"/>
<keyword evidence="3" id="KW-1185">Reference proteome</keyword>
<dbReference type="InParanoid" id="B7FXR5"/>
<dbReference type="AlphaFoldDB" id="B7FXR5"/>
<evidence type="ECO:0000313" key="2">
    <source>
        <dbReference type="EMBL" id="EEC48799.1"/>
    </source>
</evidence>
<reference evidence="3" key="2">
    <citation type="submission" date="2008-08" db="EMBL/GenBank/DDBJ databases">
        <authorList>
            <consortium name="Diatom Consortium"/>
            <person name="Grigoriev I."/>
            <person name="Grimwood J."/>
            <person name="Kuo A."/>
            <person name="Otillar R.P."/>
            <person name="Salamov A."/>
            <person name="Detter J.C."/>
            <person name="Lindquist E."/>
            <person name="Shapiro H."/>
            <person name="Lucas S."/>
            <person name="Glavina del Rio T."/>
            <person name="Pitluck S."/>
            <person name="Rokhsar D."/>
            <person name="Bowler C."/>
        </authorList>
    </citation>
    <scope>GENOME REANNOTATION</scope>
    <source>
        <strain evidence="3">CCAP 1055/1</strain>
    </source>
</reference>
<feature type="region of interest" description="Disordered" evidence="1">
    <location>
        <begin position="159"/>
        <end position="232"/>
    </location>
</feature>
<gene>
    <name evidence="2" type="ORF">PHATRDRAFT_35165</name>
</gene>
<organism evidence="2 3">
    <name type="scientific">Phaeodactylum tricornutum (strain CCAP 1055/1)</name>
    <dbReference type="NCBI Taxonomy" id="556484"/>
    <lineage>
        <taxon>Eukaryota</taxon>
        <taxon>Sar</taxon>
        <taxon>Stramenopiles</taxon>
        <taxon>Ochrophyta</taxon>
        <taxon>Bacillariophyta</taxon>
        <taxon>Bacillariophyceae</taxon>
        <taxon>Bacillariophycidae</taxon>
        <taxon>Naviculales</taxon>
        <taxon>Phaeodactylaceae</taxon>
        <taxon>Phaeodactylum</taxon>
    </lineage>
</organism>
<feature type="compositionally biased region" description="Polar residues" evidence="1">
    <location>
        <begin position="199"/>
        <end position="210"/>
    </location>
</feature>
<accession>B7FXR5</accession>
<evidence type="ECO:0000256" key="1">
    <source>
        <dbReference type="SAM" id="MobiDB-lite"/>
    </source>
</evidence>
<dbReference type="EMBL" id="CM000610">
    <property type="protein sequence ID" value="EEC48799.1"/>
    <property type="molecule type" value="Genomic_DNA"/>
</dbReference>
<evidence type="ECO:0000313" key="3">
    <source>
        <dbReference type="Proteomes" id="UP000000759"/>
    </source>
</evidence>
<proteinExistence type="predicted"/>
<name>B7FXR5_PHATC</name>
<sequence>MEDIRVIPLPFPNYDRVPEYDPKSPSVVDLCVTLIPNQTFPRPIGTRASRDNIVSHTGDDIHLDGPLSVAVADQNPVPESSIPRRDESPGPGWFTAYSVPATRPEESELPLRVPRLRRVRPRSAMNHGGSSDTLADPSIQLGAPPRYYMFQDFFRDGRDAVEDAPDDGEDGYGQEPLPKRLRWIHTPTQCTVEKDQDSASDLTASSSFNEASEDDFSEDGISNVHATKTSSGTSNQEYTVSFFSFGDTPLAHTQALRNGNKSPPPLLLPSPTSTAQSSVPNQKGGIAPKKRFMDRYRQASWSTPYAEQHEIRSNRRAFEACPAKSAPCWIVGRRPRWWRCHYKWEMENGEDTGLVDAPG</sequence>